<dbReference type="RefSeq" id="WP_157305847.1">
    <property type="nucleotide sequence ID" value="NZ_WRXN01000003.1"/>
</dbReference>
<accession>A0A7K1U345</accession>
<dbReference type="PANTHER" id="PTHR35802">
    <property type="entry name" value="PROTEASE SYNTHASE AND SPORULATION PROTEIN PAI 2"/>
    <property type="match status" value="1"/>
</dbReference>
<name>A0A7K1U345_9BACT</name>
<reference evidence="1 2" key="1">
    <citation type="submission" date="2019-12" db="EMBL/GenBank/DDBJ databases">
        <title>Chitinophaga sp. strain ysch24 (GDMCC 1.1355), whole genome shotgun sequence.</title>
        <authorList>
            <person name="Zhang X."/>
        </authorList>
    </citation>
    <scope>NUCLEOTIDE SEQUENCE [LARGE SCALE GENOMIC DNA]</scope>
    <source>
        <strain evidence="2">ysch24</strain>
    </source>
</reference>
<evidence type="ECO:0000313" key="1">
    <source>
        <dbReference type="EMBL" id="MVT08425.1"/>
    </source>
</evidence>
<dbReference type="AlphaFoldDB" id="A0A7K1U345"/>
<comment type="caution">
    <text evidence="1">The sequence shown here is derived from an EMBL/GenBank/DDBJ whole genome shotgun (WGS) entry which is preliminary data.</text>
</comment>
<dbReference type="InterPro" id="IPR007396">
    <property type="entry name" value="TR_PAI2-type"/>
</dbReference>
<dbReference type="EMBL" id="WRXN01000003">
    <property type="protein sequence ID" value="MVT08425.1"/>
    <property type="molecule type" value="Genomic_DNA"/>
</dbReference>
<sequence length="203" mass="23817">MYIPNAFRFEDIAEKIAFMKRYSFATIITCKDQLPLATQLPFIVDDSEGSLKLTAHFSAVNEQAKYIEANTSLIIFTEPHAYISPKHYDKRESVPTWDYIAIHAYGKARIIEDEASKQKMLEQMINFYEKDYMEQWQGLSDKYKKGMMQGIIAFELEVTDLQGQQKLSQNKTREERERIVQHLENSTDNMEKELAPFIRKLQE</sequence>
<proteinExistence type="predicted"/>
<keyword evidence="2" id="KW-1185">Reference proteome</keyword>
<dbReference type="Proteomes" id="UP000461730">
    <property type="component" value="Unassembled WGS sequence"/>
</dbReference>
<gene>
    <name evidence="1" type="ORF">GO493_09165</name>
</gene>
<dbReference type="PANTHER" id="PTHR35802:SF1">
    <property type="entry name" value="PROTEASE SYNTHASE AND SPORULATION PROTEIN PAI 2"/>
    <property type="match status" value="1"/>
</dbReference>
<dbReference type="InterPro" id="IPR012349">
    <property type="entry name" value="Split_barrel_FMN-bd"/>
</dbReference>
<dbReference type="Pfam" id="PF04299">
    <property type="entry name" value="FMN_bind_2"/>
    <property type="match status" value="1"/>
</dbReference>
<dbReference type="PIRSF" id="PIRSF010372">
    <property type="entry name" value="PaiB"/>
    <property type="match status" value="1"/>
</dbReference>
<dbReference type="SUPFAM" id="SSF50475">
    <property type="entry name" value="FMN-binding split barrel"/>
    <property type="match status" value="1"/>
</dbReference>
<protein>
    <submittedName>
        <fullName evidence="1">FMN-binding negative transcriptional regulator</fullName>
    </submittedName>
</protein>
<dbReference type="Gene3D" id="2.30.110.10">
    <property type="entry name" value="Electron Transport, Fmn-binding Protein, Chain A"/>
    <property type="match status" value="1"/>
</dbReference>
<organism evidence="1 2">
    <name type="scientific">Chitinophaga tropicalis</name>
    <dbReference type="NCBI Taxonomy" id="2683588"/>
    <lineage>
        <taxon>Bacteria</taxon>
        <taxon>Pseudomonadati</taxon>
        <taxon>Bacteroidota</taxon>
        <taxon>Chitinophagia</taxon>
        <taxon>Chitinophagales</taxon>
        <taxon>Chitinophagaceae</taxon>
        <taxon>Chitinophaga</taxon>
    </lineage>
</organism>
<evidence type="ECO:0000313" key="2">
    <source>
        <dbReference type="Proteomes" id="UP000461730"/>
    </source>
</evidence>